<dbReference type="Pfam" id="PF13899">
    <property type="entry name" value="Thioredoxin_7"/>
    <property type="match status" value="1"/>
</dbReference>
<sequence>MKKIVLSIIVLISLFSLGYTQGINFQKLTYEEAMDIARKERKNIFVDIYTTWCGPCKQMAAQVFSDKEVGDFMNNRFVSMKLDAENEASHGLFKKYKAQGYPTFFWLTADGELMDVQVGFKPKLEFIQLSEKAIASNLGVKRAALEKRWNAGERSYQLVTEYVYGILGKVDGDKVKPAIESYLASLSKEEISKPENSKIIAGFMSREWHGDMFRYIVGNIQSIESAIGYLDTKIMLYRMYIRSSNAALASGDKTAAMAHRQFLESQTFPDKEMYMDILDAETELHQENYSKGVNGFDSILKRYGKEHPYLYREFSYSLVSSGALMAKQWNTQENKTLQEIGSMAFELNPSQETLIYLAAVYAAGGDYKKAYENAAAMQFYKKPALPGILFAKDLGVSTTVKTPYSEQSGLADMRAKLEAKK</sequence>
<evidence type="ECO:0000256" key="2">
    <source>
        <dbReference type="ARBA" id="ARBA00023284"/>
    </source>
</evidence>
<evidence type="ECO:0000313" key="5">
    <source>
        <dbReference type="Proteomes" id="UP000625283"/>
    </source>
</evidence>
<evidence type="ECO:0000259" key="3">
    <source>
        <dbReference type="PROSITE" id="PS51352"/>
    </source>
</evidence>
<dbReference type="InterPro" id="IPR013766">
    <property type="entry name" value="Thioredoxin_domain"/>
</dbReference>
<protein>
    <submittedName>
        <fullName evidence="4">Thioredoxin family protein</fullName>
    </submittedName>
</protein>
<name>A0ABS1R2U3_9SPHI</name>
<dbReference type="Gene3D" id="3.40.30.10">
    <property type="entry name" value="Glutaredoxin"/>
    <property type="match status" value="1"/>
</dbReference>
<dbReference type="PANTHER" id="PTHR15337">
    <property type="entry name" value="ANTERIOR GRADIENT PROTEIN-RELATED"/>
    <property type="match status" value="1"/>
</dbReference>
<dbReference type="Proteomes" id="UP000625283">
    <property type="component" value="Unassembled WGS sequence"/>
</dbReference>
<dbReference type="RefSeq" id="WP_202102770.1">
    <property type="nucleotide sequence ID" value="NZ_JAERTY010000004.1"/>
</dbReference>
<keyword evidence="1" id="KW-0732">Signal</keyword>
<organism evidence="4 5">
    <name type="scientific">Sphingobacterium faecale</name>
    <dbReference type="NCBI Taxonomy" id="2803775"/>
    <lineage>
        <taxon>Bacteria</taxon>
        <taxon>Pseudomonadati</taxon>
        <taxon>Bacteroidota</taxon>
        <taxon>Sphingobacteriia</taxon>
        <taxon>Sphingobacteriales</taxon>
        <taxon>Sphingobacteriaceae</taxon>
        <taxon>Sphingobacterium</taxon>
    </lineage>
</organism>
<proteinExistence type="predicted"/>
<feature type="domain" description="Thioredoxin" evidence="3">
    <location>
        <begin position="6"/>
        <end position="139"/>
    </location>
</feature>
<dbReference type="PANTHER" id="PTHR15337:SF11">
    <property type="entry name" value="THIOREDOXIN DOMAIN-CONTAINING PROTEIN"/>
    <property type="match status" value="1"/>
</dbReference>
<dbReference type="SUPFAM" id="SSF52833">
    <property type="entry name" value="Thioredoxin-like"/>
    <property type="match status" value="1"/>
</dbReference>
<accession>A0ABS1R2U3</accession>
<dbReference type="EMBL" id="JAERTY010000004">
    <property type="protein sequence ID" value="MBL1409022.1"/>
    <property type="molecule type" value="Genomic_DNA"/>
</dbReference>
<evidence type="ECO:0000313" key="4">
    <source>
        <dbReference type="EMBL" id="MBL1409022.1"/>
    </source>
</evidence>
<comment type="caution">
    <text evidence="4">The sequence shown here is derived from an EMBL/GenBank/DDBJ whole genome shotgun (WGS) entry which is preliminary data.</text>
</comment>
<dbReference type="InterPro" id="IPR036249">
    <property type="entry name" value="Thioredoxin-like_sf"/>
</dbReference>
<dbReference type="PROSITE" id="PS00194">
    <property type="entry name" value="THIOREDOXIN_1"/>
    <property type="match status" value="1"/>
</dbReference>
<gene>
    <name evidence="4" type="ORF">JKG61_09695</name>
</gene>
<dbReference type="InterPro" id="IPR017937">
    <property type="entry name" value="Thioredoxin_CS"/>
</dbReference>
<dbReference type="InterPro" id="IPR051099">
    <property type="entry name" value="AGR/TXD"/>
</dbReference>
<keyword evidence="5" id="KW-1185">Reference proteome</keyword>
<reference evidence="4 5" key="1">
    <citation type="submission" date="2021-01" db="EMBL/GenBank/DDBJ databases">
        <title>C459-1 draft genome sequence.</title>
        <authorList>
            <person name="Zhang X.-F."/>
        </authorList>
    </citation>
    <scope>NUCLEOTIDE SEQUENCE [LARGE SCALE GENOMIC DNA]</scope>
    <source>
        <strain evidence="5">C459-1</strain>
    </source>
</reference>
<evidence type="ECO:0000256" key="1">
    <source>
        <dbReference type="ARBA" id="ARBA00022729"/>
    </source>
</evidence>
<dbReference type="PROSITE" id="PS51352">
    <property type="entry name" value="THIOREDOXIN_2"/>
    <property type="match status" value="1"/>
</dbReference>
<keyword evidence="2" id="KW-0676">Redox-active center</keyword>